<evidence type="ECO:0000259" key="9">
    <source>
        <dbReference type="Pfam" id="PF01138"/>
    </source>
</evidence>
<dbReference type="PANTHER" id="PTHR11953:SF0">
    <property type="entry name" value="EXOSOME COMPLEX COMPONENT RRP41"/>
    <property type="match status" value="1"/>
</dbReference>
<evidence type="ECO:0000256" key="4">
    <source>
        <dbReference type="ARBA" id="ARBA00022490"/>
    </source>
</evidence>
<evidence type="ECO:0000256" key="8">
    <source>
        <dbReference type="SAM" id="MobiDB-lite"/>
    </source>
</evidence>
<dbReference type="EMBL" id="BSXU01000026">
    <property type="protein sequence ID" value="GMG18925.1"/>
    <property type="molecule type" value="Genomic_DNA"/>
</dbReference>
<comment type="similarity">
    <text evidence="3">Belongs to the RNase PH family.</text>
</comment>
<feature type="region of interest" description="Disordered" evidence="8">
    <location>
        <begin position="62"/>
        <end position="81"/>
    </location>
</feature>
<dbReference type="InterPro" id="IPR015847">
    <property type="entry name" value="ExoRNase_PH_dom2"/>
</dbReference>
<dbReference type="GO" id="GO:0005730">
    <property type="term" value="C:nucleolus"/>
    <property type="evidence" value="ECO:0007669"/>
    <property type="project" value="UniProtKB-SubCell"/>
</dbReference>
<evidence type="ECO:0000256" key="5">
    <source>
        <dbReference type="ARBA" id="ARBA00022835"/>
    </source>
</evidence>
<sequence length="253" mass="27997">MSRFELYSPEGMRIDGRRSNELRSFNCNINTHPNASDGSSFIQQGNSKVICLVKGPMDPSYSTNKNGSGAGQSTSIDEPTLNISINYPPFANNDRRKKLTKNDRRLTELSIILTKCFLKTIVLKNYPRTVIDVQVTLLSFDGGLLSACCNAITLALIDAGIALYDYVTAVTVGIYDQVPLLDLCTLEENDLSFITVGIVGDSDKLNLILCEDKLPLDKLERMIGLGIQGCHRLKELMDAKVREVGFDLLNKKQ</sequence>
<evidence type="ECO:0000256" key="2">
    <source>
        <dbReference type="ARBA" id="ARBA00004604"/>
    </source>
</evidence>
<dbReference type="Gene3D" id="3.30.230.70">
    <property type="entry name" value="GHMP Kinase, N-terminal domain"/>
    <property type="match status" value="1"/>
</dbReference>
<dbReference type="GO" id="GO:0003723">
    <property type="term" value="F:RNA binding"/>
    <property type="evidence" value="ECO:0007669"/>
    <property type="project" value="TreeGrafter"/>
</dbReference>
<keyword evidence="12" id="KW-1185">Reference proteome</keyword>
<dbReference type="Proteomes" id="UP001165063">
    <property type="component" value="Unassembled WGS sequence"/>
</dbReference>
<evidence type="ECO:0000256" key="7">
    <source>
        <dbReference type="ARBA" id="ARBA00077929"/>
    </source>
</evidence>
<dbReference type="GO" id="GO:0016075">
    <property type="term" value="P:rRNA catabolic process"/>
    <property type="evidence" value="ECO:0007669"/>
    <property type="project" value="TreeGrafter"/>
</dbReference>
<comment type="subcellular location">
    <subcellularLocation>
        <location evidence="1">Cytoplasm</location>
    </subcellularLocation>
    <subcellularLocation>
        <location evidence="2">Nucleus</location>
        <location evidence="2">Nucleolus</location>
    </subcellularLocation>
</comment>
<dbReference type="GO" id="GO:0034475">
    <property type="term" value="P:U4 snRNA 3'-end processing"/>
    <property type="evidence" value="ECO:0007669"/>
    <property type="project" value="TreeGrafter"/>
</dbReference>
<dbReference type="SUPFAM" id="SSF54211">
    <property type="entry name" value="Ribosomal protein S5 domain 2-like"/>
    <property type="match status" value="1"/>
</dbReference>
<evidence type="ECO:0000313" key="12">
    <source>
        <dbReference type="Proteomes" id="UP001165063"/>
    </source>
</evidence>
<comment type="subunit">
    <text evidence="6">Component of the RNA exosome complex. Specifically part of the catalytically inactive RNA exosome core complex (Exo-9) which may associate with the catalytic subunits RRP6 and DIS3 in cytoplasmic- and nuclear-specific RNA exosome complex forms. Exo-9 is formed by a hexameric base ring of RNase PH domain-containing subunits and a cap ring consisting of CSL4, RRP4 and RRP40.</text>
</comment>
<evidence type="ECO:0000313" key="11">
    <source>
        <dbReference type="EMBL" id="GMG18925.1"/>
    </source>
</evidence>
<dbReference type="GO" id="GO:0071051">
    <property type="term" value="P:poly(A)-dependent snoRNA 3'-end processing"/>
    <property type="evidence" value="ECO:0007669"/>
    <property type="project" value="TreeGrafter"/>
</dbReference>
<dbReference type="InterPro" id="IPR001247">
    <property type="entry name" value="ExoRNase_PH_dom1"/>
</dbReference>
<comment type="caution">
    <text evidence="11">The sequence shown here is derived from an EMBL/GenBank/DDBJ whole genome shotgun (WGS) entry which is preliminary data.</text>
</comment>
<evidence type="ECO:0000256" key="3">
    <source>
        <dbReference type="ARBA" id="ARBA00006678"/>
    </source>
</evidence>
<feature type="domain" description="Exoribonuclease phosphorolytic" evidence="10">
    <location>
        <begin position="165"/>
        <end position="228"/>
    </location>
</feature>
<evidence type="ECO:0000259" key="10">
    <source>
        <dbReference type="Pfam" id="PF03725"/>
    </source>
</evidence>
<dbReference type="Pfam" id="PF03725">
    <property type="entry name" value="RNase_PH_C"/>
    <property type="match status" value="1"/>
</dbReference>
<organism evidence="11 12">
    <name type="scientific">Ambrosiozyma monospora</name>
    <name type="common">Yeast</name>
    <name type="synonym">Endomycopsis monosporus</name>
    <dbReference type="NCBI Taxonomy" id="43982"/>
    <lineage>
        <taxon>Eukaryota</taxon>
        <taxon>Fungi</taxon>
        <taxon>Dikarya</taxon>
        <taxon>Ascomycota</taxon>
        <taxon>Saccharomycotina</taxon>
        <taxon>Pichiomycetes</taxon>
        <taxon>Pichiales</taxon>
        <taxon>Pichiaceae</taxon>
        <taxon>Ambrosiozyma</taxon>
    </lineage>
</organism>
<reference evidence="11" key="1">
    <citation type="submission" date="2023-04" db="EMBL/GenBank/DDBJ databases">
        <title>Ambrosiozyma monospora NBRC 1965.</title>
        <authorList>
            <person name="Ichikawa N."/>
            <person name="Sato H."/>
            <person name="Tonouchi N."/>
        </authorList>
    </citation>
    <scope>NUCLEOTIDE SEQUENCE</scope>
    <source>
        <strain evidence="11">NBRC 1965</strain>
    </source>
</reference>
<feature type="domain" description="Exoribonuclease phosphorolytic" evidence="9">
    <location>
        <begin position="21"/>
        <end position="161"/>
    </location>
</feature>
<dbReference type="PANTHER" id="PTHR11953">
    <property type="entry name" value="EXOSOME COMPLEX COMPONENT"/>
    <property type="match status" value="1"/>
</dbReference>
<dbReference type="GO" id="GO:0071038">
    <property type="term" value="P:TRAMP-dependent tRNA surveillance pathway"/>
    <property type="evidence" value="ECO:0007669"/>
    <property type="project" value="UniProtKB-ARBA"/>
</dbReference>
<gene>
    <name evidence="11" type="ORF">Amon01_000008500</name>
</gene>
<accession>A0A9W6YQU5</accession>
<evidence type="ECO:0000256" key="6">
    <source>
        <dbReference type="ARBA" id="ARBA00063066"/>
    </source>
</evidence>
<dbReference type="FunFam" id="3.30.230.70:FF:000004">
    <property type="entry name" value="Exosome complex component Rrp41"/>
    <property type="match status" value="1"/>
</dbReference>
<dbReference type="InterPro" id="IPR020568">
    <property type="entry name" value="Ribosomal_Su5_D2-typ_SF"/>
</dbReference>
<dbReference type="OrthoDB" id="437922at2759"/>
<dbReference type="CDD" id="cd11370">
    <property type="entry name" value="RNase_PH_RRP41"/>
    <property type="match status" value="1"/>
</dbReference>
<protein>
    <recommendedName>
        <fullName evidence="7">Ribosomal RNA-processing protein 41</fullName>
    </recommendedName>
</protein>
<dbReference type="InterPro" id="IPR036345">
    <property type="entry name" value="ExoRNase_PH_dom2_sf"/>
</dbReference>
<dbReference type="InterPro" id="IPR027408">
    <property type="entry name" value="PNPase/RNase_PH_dom_sf"/>
</dbReference>
<dbReference type="InterPro" id="IPR050080">
    <property type="entry name" value="RNase_PH"/>
</dbReference>
<dbReference type="GO" id="GO:0000176">
    <property type="term" value="C:nuclear exosome (RNase complex)"/>
    <property type="evidence" value="ECO:0007669"/>
    <property type="project" value="TreeGrafter"/>
</dbReference>
<keyword evidence="4" id="KW-0963">Cytoplasm</keyword>
<dbReference type="Pfam" id="PF01138">
    <property type="entry name" value="RNase_PH"/>
    <property type="match status" value="1"/>
</dbReference>
<keyword evidence="5" id="KW-0271">Exosome</keyword>
<name>A0A9W6YQU5_AMBMO</name>
<dbReference type="GO" id="GO:0000177">
    <property type="term" value="C:cytoplasmic exosome (RNase complex)"/>
    <property type="evidence" value="ECO:0007669"/>
    <property type="project" value="UniProtKB-ARBA"/>
</dbReference>
<evidence type="ECO:0000256" key="1">
    <source>
        <dbReference type="ARBA" id="ARBA00004496"/>
    </source>
</evidence>
<dbReference type="GO" id="GO:0071028">
    <property type="term" value="P:nuclear mRNA surveillance"/>
    <property type="evidence" value="ECO:0007669"/>
    <property type="project" value="TreeGrafter"/>
</dbReference>
<dbReference type="AlphaFoldDB" id="A0A9W6YQU5"/>
<dbReference type="GO" id="GO:0000467">
    <property type="term" value="P:exonucleolytic trimming to generate mature 3'-end of 5.8S rRNA from tricistronic rRNA transcript (SSU-rRNA, 5.8S rRNA, LSU-rRNA)"/>
    <property type="evidence" value="ECO:0007669"/>
    <property type="project" value="UniProtKB-ARBA"/>
</dbReference>
<dbReference type="SUPFAM" id="SSF55666">
    <property type="entry name" value="Ribonuclease PH domain 2-like"/>
    <property type="match status" value="1"/>
</dbReference>
<proteinExistence type="inferred from homology"/>